<dbReference type="PROSITE" id="PS00018">
    <property type="entry name" value="EF_HAND_1"/>
    <property type="match status" value="1"/>
</dbReference>
<feature type="domain" description="EF-hand" evidence="2">
    <location>
        <begin position="350"/>
        <end position="385"/>
    </location>
</feature>
<evidence type="ECO:0000259" key="2">
    <source>
        <dbReference type="PROSITE" id="PS50222"/>
    </source>
</evidence>
<protein>
    <recommendedName>
        <fullName evidence="2">EF-hand domain-containing protein</fullName>
    </recommendedName>
</protein>
<dbReference type="EMBL" id="CAJNOC010005293">
    <property type="protein sequence ID" value="CAF1048091.1"/>
    <property type="molecule type" value="Genomic_DNA"/>
</dbReference>
<proteinExistence type="predicted"/>
<dbReference type="GO" id="GO:0005509">
    <property type="term" value="F:calcium ion binding"/>
    <property type="evidence" value="ECO:0007669"/>
    <property type="project" value="InterPro"/>
</dbReference>
<dbReference type="SUPFAM" id="SSF47473">
    <property type="entry name" value="EF-hand"/>
    <property type="match status" value="1"/>
</dbReference>
<comment type="caution">
    <text evidence="3">The sequence shown here is derived from an EMBL/GenBank/DDBJ whole genome shotgun (WGS) entry which is preliminary data.</text>
</comment>
<name>A0A814KDR9_9BILA</name>
<reference evidence="3" key="1">
    <citation type="submission" date="2021-02" db="EMBL/GenBank/DDBJ databases">
        <authorList>
            <person name="Nowell W R."/>
        </authorList>
    </citation>
    <scope>NUCLEOTIDE SEQUENCE</scope>
    <source>
        <strain evidence="3">Ploen Becks lab</strain>
    </source>
</reference>
<dbReference type="InterPro" id="IPR018247">
    <property type="entry name" value="EF_Hand_1_Ca_BS"/>
</dbReference>
<dbReference type="CDD" id="cd00051">
    <property type="entry name" value="EFh"/>
    <property type="match status" value="1"/>
</dbReference>
<dbReference type="Pfam" id="PF13499">
    <property type="entry name" value="EF-hand_7"/>
    <property type="match status" value="1"/>
</dbReference>
<organism evidence="3 4">
    <name type="scientific">Brachionus calyciflorus</name>
    <dbReference type="NCBI Taxonomy" id="104777"/>
    <lineage>
        <taxon>Eukaryota</taxon>
        <taxon>Metazoa</taxon>
        <taxon>Spiralia</taxon>
        <taxon>Gnathifera</taxon>
        <taxon>Rotifera</taxon>
        <taxon>Eurotatoria</taxon>
        <taxon>Monogononta</taxon>
        <taxon>Pseudotrocha</taxon>
        <taxon>Ploima</taxon>
        <taxon>Brachionidae</taxon>
        <taxon>Brachionus</taxon>
    </lineage>
</organism>
<evidence type="ECO:0000256" key="1">
    <source>
        <dbReference type="ARBA" id="ARBA00022837"/>
    </source>
</evidence>
<accession>A0A814KDR9</accession>
<dbReference type="OrthoDB" id="10042898at2759"/>
<dbReference type="PROSITE" id="PS50222">
    <property type="entry name" value="EF_HAND_2"/>
    <property type="match status" value="1"/>
</dbReference>
<dbReference type="InterPro" id="IPR002048">
    <property type="entry name" value="EF_hand_dom"/>
</dbReference>
<keyword evidence="4" id="KW-1185">Reference proteome</keyword>
<evidence type="ECO:0000313" key="4">
    <source>
        <dbReference type="Proteomes" id="UP000663879"/>
    </source>
</evidence>
<dbReference type="InterPro" id="IPR011992">
    <property type="entry name" value="EF-hand-dom_pair"/>
</dbReference>
<sequence>MSNSGEFNNISNLLTNMNTGYQVYTGNETYTDEIGLGVNNLSQIEAAILRSNVPIDVNETEEISWNGQRGIWVNKSEVVNWKGVVPLNEYAINEDPNPELITKKTQQQLVYNQEVAIRYLRPPTPPPPGEILIQQEVNTITPPAPPLIIRQQPARPTTPQPLVIREAPPPPPPQVGRKVITISGKRIPPPPRKVIIERLAPLPSKPQSVIIERWLPYSQVKRRVIFQRSNERDPVLVKPKNVIIQWDLPQVQVKKEFKDLGVIRANPSEYIARYGTTLKSHKELPSFVLEIKPPAGVILASESNQNSLFELEGDIQALRLIDLDREGLSEYKNLIQRFTDSSYSDTYRPSYGNIIDELFSDVDLNNDGKLSFVEAEKIFSKLNSRLGRRVNEDDIRRFFSILDISPDGQIDIAEFKHVFQSRFL</sequence>
<dbReference type="AlphaFoldDB" id="A0A814KDR9"/>
<keyword evidence="1" id="KW-0106">Calcium</keyword>
<evidence type="ECO:0000313" key="3">
    <source>
        <dbReference type="EMBL" id="CAF1048091.1"/>
    </source>
</evidence>
<dbReference type="SMART" id="SM00054">
    <property type="entry name" value="EFh"/>
    <property type="match status" value="2"/>
</dbReference>
<gene>
    <name evidence="3" type="ORF">OXX778_LOCUS18689</name>
</gene>
<dbReference type="Gene3D" id="1.10.238.10">
    <property type="entry name" value="EF-hand"/>
    <property type="match status" value="1"/>
</dbReference>
<dbReference type="Proteomes" id="UP000663879">
    <property type="component" value="Unassembled WGS sequence"/>
</dbReference>